<reference evidence="9 10" key="1">
    <citation type="submission" date="2018-08" db="EMBL/GenBank/DDBJ databases">
        <title>Draft genome sequence of Psychrilyobacter sp. strain SD5 isolated from Black Sea water.</title>
        <authorList>
            <person name="Yadav S."/>
            <person name="Villanueva L."/>
            <person name="Damste J.S.S."/>
        </authorList>
    </citation>
    <scope>NUCLEOTIDE SEQUENCE [LARGE SCALE GENOMIC DNA]</scope>
    <source>
        <strain evidence="9 10">SD5</strain>
    </source>
</reference>
<evidence type="ECO:0000259" key="8">
    <source>
        <dbReference type="PROSITE" id="PS51880"/>
    </source>
</evidence>
<dbReference type="InterPro" id="IPR023192">
    <property type="entry name" value="TGS-like_dom_sf"/>
</dbReference>
<feature type="binding site" evidence="6">
    <location>
        <begin position="11"/>
        <end position="16"/>
    </location>
    <ligand>
        <name>ATP</name>
        <dbReference type="ChEBI" id="CHEBI:30616"/>
    </ligand>
</feature>
<dbReference type="PRINTS" id="PR00326">
    <property type="entry name" value="GTP1OBG"/>
</dbReference>
<keyword evidence="2" id="KW-0479">Metal-binding</keyword>
<comment type="similarity">
    <text evidence="6">Belongs to the TRAFAC class OBG-HflX-like GTPase superfamily. OBG GTPase family. YchF/OLA1 subfamily.</text>
</comment>
<comment type="caution">
    <text evidence="9">The sequence shown here is derived from an EMBL/GenBank/DDBJ whole genome shotgun (WGS) entry which is preliminary data.</text>
</comment>
<evidence type="ECO:0000256" key="5">
    <source>
        <dbReference type="ARBA" id="ARBA00022842"/>
    </source>
</evidence>
<keyword evidence="3 6" id="KW-0547">Nucleotide-binding</keyword>
<name>A0ABX9KKS5_9FUSO</name>
<dbReference type="PROSITE" id="PS51710">
    <property type="entry name" value="G_OBG"/>
    <property type="match status" value="1"/>
</dbReference>
<dbReference type="InterPro" id="IPR006073">
    <property type="entry name" value="GTP-bd"/>
</dbReference>
<protein>
    <recommendedName>
        <fullName evidence="6">Ribosome-binding ATPase YchF</fullName>
    </recommendedName>
</protein>
<dbReference type="PROSITE" id="PS51880">
    <property type="entry name" value="TGS"/>
    <property type="match status" value="1"/>
</dbReference>
<dbReference type="EMBL" id="QUAJ01000001">
    <property type="protein sequence ID" value="REI43148.1"/>
    <property type="molecule type" value="Genomic_DNA"/>
</dbReference>
<comment type="cofactor">
    <cofactor evidence="1">
        <name>Mg(2+)</name>
        <dbReference type="ChEBI" id="CHEBI:18420"/>
    </cofactor>
</comment>
<dbReference type="Gene3D" id="3.40.50.300">
    <property type="entry name" value="P-loop containing nucleotide triphosphate hydrolases"/>
    <property type="match status" value="1"/>
</dbReference>
<organism evidence="9 10">
    <name type="scientific">Psychrilyobacter piezotolerans</name>
    <dbReference type="NCBI Taxonomy" id="2293438"/>
    <lineage>
        <taxon>Bacteria</taxon>
        <taxon>Fusobacteriati</taxon>
        <taxon>Fusobacteriota</taxon>
        <taxon>Fusobacteriia</taxon>
        <taxon>Fusobacteriales</taxon>
        <taxon>Fusobacteriaceae</taxon>
        <taxon>Psychrilyobacter</taxon>
    </lineage>
</organism>
<comment type="function">
    <text evidence="6">ATPase that binds to both the 70S ribosome and the 50S ribosomal subunit in a nucleotide-independent manner.</text>
</comment>
<evidence type="ECO:0000256" key="4">
    <source>
        <dbReference type="ARBA" id="ARBA00022840"/>
    </source>
</evidence>
<feature type="domain" description="TGS" evidence="8">
    <location>
        <begin position="279"/>
        <end position="362"/>
    </location>
</feature>
<sequence length="364" mass="39978">MIGIGIVGLPNVGKSTLFNAITKAGAAEAANYPFCTIEPNVGMVTVPDSRLEELSKIINPQRVQHATVEFTDIAGLVKGAASGEGLGNKFLTHIKNTQAICQVVRCFEDENVVHVDGSVDPIRDIEVINAELILSDLESVERGIEKQAKLVRAKNKEAMALVPVLEKCKVHLEDSKLLNTLKLTPEELETIKGYQLLTVKPMMFAANVSDSDLATGNEYVEQVVEYAKDLDAEVVIVSAQVESELQEMDEEDREMFLEELGVTEPGLNRLIRGGYKLLGLQTYFTAGVKEVRAWTIKIGDTAPKAAGEIHTDFEKGFIRAKVVGYDEFITNNGWKGSQEAGSLRLEGKEYVVKDGDLMEFLFNV</sequence>
<dbReference type="InterPro" id="IPR004095">
    <property type="entry name" value="TGS"/>
</dbReference>
<keyword evidence="4 6" id="KW-0067">ATP-binding</keyword>
<evidence type="ECO:0000313" key="10">
    <source>
        <dbReference type="Proteomes" id="UP000263486"/>
    </source>
</evidence>
<dbReference type="Pfam" id="PF06071">
    <property type="entry name" value="YchF-GTPase_C"/>
    <property type="match status" value="1"/>
</dbReference>
<dbReference type="Gene3D" id="1.10.150.300">
    <property type="entry name" value="TGS-like domain"/>
    <property type="match status" value="1"/>
</dbReference>
<dbReference type="PIRSF" id="PIRSF006641">
    <property type="entry name" value="CHP00092"/>
    <property type="match status" value="1"/>
</dbReference>
<dbReference type="Gene3D" id="3.10.20.30">
    <property type="match status" value="1"/>
</dbReference>
<dbReference type="InterPro" id="IPR012676">
    <property type="entry name" value="TGS-like"/>
</dbReference>
<dbReference type="SUPFAM" id="SSF81271">
    <property type="entry name" value="TGS-like"/>
    <property type="match status" value="1"/>
</dbReference>
<evidence type="ECO:0000256" key="1">
    <source>
        <dbReference type="ARBA" id="ARBA00001946"/>
    </source>
</evidence>
<dbReference type="PANTHER" id="PTHR23305">
    <property type="entry name" value="OBG GTPASE FAMILY"/>
    <property type="match status" value="1"/>
</dbReference>
<dbReference type="Pfam" id="PF01926">
    <property type="entry name" value="MMR_HSR1"/>
    <property type="match status" value="1"/>
</dbReference>
<keyword evidence="5" id="KW-0460">Magnesium</keyword>
<dbReference type="CDD" id="cd01900">
    <property type="entry name" value="YchF"/>
    <property type="match status" value="1"/>
</dbReference>
<dbReference type="InterPro" id="IPR041706">
    <property type="entry name" value="YchF_N"/>
</dbReference>
<proteinExistence type="inferred from homology"/>
<evidence type="ECO:0000313" key="9">
    <source>
        <dbReference type="EMBL" id="REI43148.1"/>
    </source>
</evidence>
<evidence type="ECO:0000256" key="2">
    <source>
        <dbReference type="ARBA" id="ARBA00022723"/>
    </source>
</evidence>
<dbReference type="SUPFAM" id="SSF52540">
    <property type="entry name" value="P-loop containing nucleoside triphosphate hydrolases"/>
    <property type="match status" value="1"/>
</dbReference>
<gene>
    <name evidence="6" type="primary">ychF</name>
    <name evidence="9" type="ORF">DYH56_00405</name>
</gene>
<dbReference type="Proteomes" id="UP000263486">
    <property type="component" value="Unassembled WGS sequence"/>
</dbReference>
<dbReference type="InterPro" id="IPR031167">
    <property type="entry name" value="G_OBG"/>
</dbReference>
<dbReference type="HAMAP" id="MF_00944">
    <property type="entry name" value="YchF_OLA1_ATPase"/>
    <property type="match status" value="1"/>
</dbReference>
<feature type="domain" description="OBG-type G" evidence="7">
    <location>
        <begin position="2"/>
        <end position="257"/>
    </location>
</feature>
<keyword evidence="10" id="KW-1185">Reference proteome</keyword>
<dbReference type="InterPro" id="IPR013029">
    <property type="entry name" value="YchF_C"/>
</dbReference>
<dbReference type="RefSeq" id="WP_114640868.1">
    <property type="nucleotide sequence ID" value="NZ_JAACIO010000001.1"/>
</dbReference>
<accession>A0ABX9KKS5</accession>
<evidence type="ECO:0000259" key="7">
    <source>
        <dbReference type="PROSITE" id="PS51710"/>
    </source>
</evidence>
<evidence type="ECO:0000256" key="3">
    <source>
        <dbReference type="ARBA" id="ARBA00022741"/>
    </source>
</evidence>
<dbReference type="InterPro" id="IPR004396">
    <property type="entry name" value="ATPase_YchF/OLA1"/>
</dbReference>
<dbReference type="InterPro" id="IPR012675">
    <property type="entry name" value="Beta-grasp_dom_sf"/>
</dbReference>
<dbReference type="CDD" id="cd04867">
    <property type="entry name" value="TGS_YchF_OLA1"/>
    <property type="match status" value="1"/>
</dbReference>
<dbReference type="PANTHER" id="PTHR23305:SF18">
    <property type="entry name" value="OBG-TYPE G DOMAIN-CONTAINING PROTEIN"/>
    <property type="match status" value="1"/>
</dbReference>
<dbReference type="NCBIfam" id="TIGR00092">
    <property type="entry name" value="redox-regulated ATPase YchF"/>
    <property type="match status" value="1"/>
</dbReference>
<dbReference type="InterPro" id="IPR027417">
    <property type="entry name" value="P-loop_NTPase"/>
</dbReference>
<evidence type="ECO:0000256" key="6">
    <source>
        <dbReference type="HAMAP-Rule" id="MF_00944"/>
    </source>
</evidence>